<sequence>MAIHQTQSSTHRPTNSNVKSTDDKGLETNTKVQSLKKPNRAVTRRKAANKNRHKGTKKEYLRDAFKYAHAQIPKNKPKRDDYKSEEEYNIDMKNYNNVREAARKKAEASGNKGEQQNSSGRRTEQAPKPNQKLR</sequence>
<proteinExistence type="predicted"/>
<keyword evidence="3" id="KW-1185">Reference proteome</keyword>
<evidence type="ECO:0000256" key="1">
    <source>
        <dbReference type="SAM" id="MobiDB-lite"/>
    </source>
</evidence>
<feature type="region of interest" description="Disordered" evidence="1">
    <location>
        <begin position="1"/>
        <end position="134"/>
    </location>
</feature>
<feature type="compositionally biased region" description="Basic residues" evidence="1">
    <location>
        <begin position="37"/>
        <end position="56"/>
    </location>
</feature>
<name>A0A4Y8DFK5_9HELO</name>
<dbReference type="EMBL" id="PHWZ01000034">
    <property type="protein sequence ID" value="TEY81159.1"/>
    <property type="molecule type" value="Genomic_DNA"/>
</dbReference>
<accession>A0A4Y8DFK5</accession>
<feature type="compositionally biased region" description="Basic and acidic residues" evidence="1">
    <location>
        <begin position="57"/>
        <end position="66"/>
    </location>
</feature>
<dbReference type="AlphaFoldDB" id="A0A4Y8DFK5"/>
<organism evidence="2 3">
    <name type="scientific">Botryotinia calthae</name>
    <dbReference type="NCBI Taxonomy" id="38488"/>
    <lineage>
        <taxon>Eukaryota</taxon>
        <taxon>Fungi</taxon>
        <taxon>Dikarya</taxon>
        <taxon>Ascomycota</taxon>
        <taxon>Pezizomycotina</taxon>
        <taxon>Leotiomycetes</taxon>
        <taxon>Helotiales</taxon>
        <taxon>Sclerotiniaceae</taxon>
        <taxon>Botryotinia</taxon>
    </lineage>
</organism>
<evidence type="ECO:0000313" key="2">
    <source>
        <dbReference type="EMBL" id="TEY81159.1"/>
    </source>
</evidence>
<dbReference type="Proteomes" id="UP000297299">
    <property type="component" value="Unassembled WGS sequence"/>
</dbReference>
<comment type="caution">
    <text evidence="2">The sequence shown here is derived from an EMBL/GenBank/DDBJ whole genome shotgun (WGS) entry which is preliminary data.</text>
</comment>
<evidence type="ECO:0000313" key="3">
    <source>
        <dbReference type="Proteomes" id="UP000297299"/>
    </source>
</evidence>
<feature type="compositionally biased region" description="Polar residues" evidence="1">
    <location>
        <begin position="1"/>
        <end position="19"/>
    </location>
</feature>
<gene>
    <name evidence="2" type="ORF">BOTCAL_0034g00230</name>
</gene>
<protein>
    <submittedName>
        <fullName evidence="2">Uncharacterized protein</fullName>
    </submittedName>
</protein>
<reference evidence="2 3" key="1">
    <citation type="submission" date="2017-11" db="EMBL/GenBank/DDBJ databases">
        <title>Comparative genomics of Botrytis spp.</title>
        <authorList>
            <person name="Valero-Jimenez C.A."/>
            <person name="Tapia P."/>
            <person name="Veloso J."/>
            <person name="Silva-Moreno E."/>
            <person name="Staats M."/>
            <person name="Valdes J.H."/>
            <person name="Van Kan J.A.L."/>
        </authorList>
    </citation>
    <scope>NUCLEOTIDE SEQUENCE [LARGE SCALE GENOMIC DNA]</scope>
    <source>
        <strain evidence="2 3">MUCL2830</strain>
    </source>
</reference>